<organism evidence="1">
    <name type="scientific">uncultured Thermomicrobiales bacterium</name>
    <dbReference type="NCBI Taxonomy" id="1645740"/>
    <lineage>
        <taxon>Bacteria</taxon>
        <taxon>Pseudomonadati</taxon>
        <taxon>Thermomicrobiota</taxon>
        <taxon>Thermomicrobia</taxon>
        <taxon>Thermomicrobiales</taxon>
        <taxon>environmental samples</taxon>
    </lineage>
</organism>
<accession>A0A6J4VRJ4</accession>
<evidence type="ECO:0000313" key="1">
    <source>
        <dbReference type="EMBL" id="CAA9586726.1"/>
    </source>
</evidence>
<name>A0A6J4VRJ4_9BACT</name>
<sequence length="132" mass="13968">MTDAESLARGAIERLLENESLRGDLSDVGFGPIVEWASNALVGAAQAAAGADDETARARMDEAETATKRIVGEVVDAAQRHTRAEVRALMSDPAIAHNPGARLRLAANGWRLGDDSDANAVRLIRALRGVQP</sequence>
<dbReference type="AlphaFoldDB" id="A0A6J4VRJ4"/>
<reference evidence="1" key="1">
    <citation type="submission" date="2020-02" db="EMBL/GenBank/DDBJ databases">
        <authorList>
            <person name="Meier V. D."/>
        </authorList>
    </citation>
    <scope>NUCLEOTIDE SEQUENCE</scope>
    <source>
        <strain evidence="1">AVDCRST_MAG18</strain>
    </source>
</reference>
<gene>
    <name evidence="1" type="ORF">AVDCRST_MAG18-3976</name>
</gene>
<dbReference type="EMBL" id="CADCWN010000314">
    <property type="protein sequence ID" value="CAA9586726.1"/>
    <property type="molecule type" value="Genomic_DNA"/>
</dbReference>
<proteinExistence type="predicted"/>
<protein>
    <submittedName>
        <fullName evidence="1">Uncharacterized protein</fullName>
    </submittedName>
</protein>